<keyword evidence="2" id="KW-1003">Cell membrane</keyword>
<keyword evidence="5 7" id="KW-0472">Membrane</keyword>
<feature type="transmembrane region" description="Helical" evidence="7">
    <location>
        <begin position="27"/>
        <end position="50"/>
    </location>
</feature>
<dbReference type="Pfam" id="PF02687">
    <property type="entry name" value="FtsX"/>
    <property type="match status" value="1"/>
</dbReference>
<dbReference type="InterPro" id="IPR003838">
    <property type="entry name" value="ABC3_permease_C"/>
</dbReference>
<feature type="domain" description="MacB-like periplasmic core" evidence="9">
    <location>
        <begin position="26"/>
        <end position="251"/>
    </location>
</feature>
<dbReference type="AlphaFoldDB" id="A0AAE3TEM7"/>
<dbReference type="GO" id="GO:0005886">
    <property type="term" value="C:plasma membrane"/>
    <property type="evidence" value="ECO:0007669"/>
    <property type="project" value="UniProtKB-SubCell"/>
</dbReference>
<sequence length="411" mass="45504">MKNFFIEFTEILSIALRAIKSNKLRSILTTLGIIIGIVAVTTMSTAIVGLRQAFLQSISSLGSDVLYVSKFPWFAMGDWSRFRNRKDITLEQYEKLKEILTNYEAIAPTITTFGLNVKRGSNSVVSSVVYGTTEEFRRTSQIVLQEGRFMNEMEVRAARKVCMIGQDIVKELFPFESPINKEIKINNVPFTVIGVMEKQGSGFLGSFSMDGMIIMPLKTFELVSGEARNRLRIDVKVGDVDKLEDARQEIISAMRVIRKIPPGKEDDFAINQQEAFKQMYDNTVGVIAIAGIVITALSLFVGAIGIMNIMFVSVTERTKEIGIRKAIGAKTYSILLQFLVEASLLCVLGGIIGLILSYPLSLIINQFLPTSLPIHIAILAIVISAVVGLVSGFLPAWKASKLNPVDALRYE</sequence>
<dbReference type="InterPro" id="IPR025857">
    <property type="entry name" value="MacB_PCD"/>
</dbReference>
<keyword evidence="3 7" id="KW-0812">Transmembrane</keyword>
<feature type="domain" description="ABC3 transporter permease C-terminal" evidence="8">
    <location>
        <begin position="292"/>
        <end position="404"/>
    </location>
</feature>
<feature type="transmembrane region" description="Helical" evidence="7">
    <location>
        <begin position="372"/>
        <end position="394"/>
    </location>
</feature>
<proteinExistence type="inferred from homology"/>
<reference evidence="10" key="1">
    <citation type="submission" date="2023-03" db="EMBL/GenBank/DDBJ databases">
        <title>Stygiobacter electus gen. nov., sp. nov., facultatively anaerobic thermotolerant bacterium of the class Ignavibacteria from a well of Yessentuki mineral water deposit.</title>
        <authorList>
            <person name="Podosokorskaya O.A."/>
            <person name="Elcheninov A.G."/>
            <person name="Petrova N.F."/>
            <person name="Zavarzina D.G."/>
            <person name="Kublanov I.V."/>
            <person name="Merkel A.Y."/>
        </authorList>
    </citation>
    <scope>NUCLEOTIDE SEQUENCE</scope>
    <source>
        <strain evidence="10">09-Me</strain>
    </source>
</reference>
<dbReference type="GO" id="GO:0022857">
    <property type="term" value="F:transmembrane transporter activity"/>
    <property type="evidence" value="ECO:0007669"/>
    <property type="project" value="TreeGrafter"/>
</dbReference>
<evidence type="ECO:0000256" key="5">
    <source>
        <dbReference type="ARBA" id="ARBA00023136"/>
    </source>
</evidence>
<comment type="similarity">
    <text evidence="6">Belongs to the ABC-4 integral membrane protein family.</text>
</comment>
<dbReference type="PANTHER" id="PTHR30572:SF4">
    <property type="entry name" value="ABC TRANSPORTER PERMEASE YTRF"/>
    <property type="match status" value="1"/>
</dbReference>
<dbReference type="PANTHER" id="PTHR30572">
    <property type="entry name" value="MEMBRANE COMPONENT OF TRANSPORTER-RELATED"/>
    <property type="match status" value="1"/>
</dbReference>
<dbReference type="Pfam" id="PF12704">
    <property type="entry name" value="MacB_PCD"/>
    <property type="match status" value="1"/>
</dbReference>
<evidence type="ECO:0000313" key="11">
    <source>
        <dbReference type="Proteomes" id="UP001221302"/>
    </source>
</evidence>
<accession>A0AAE3TEM7</accession>
<comment type="caution">
    <text evidence="10">The sequence shown here is derived from an EMBL/GenBank/DDBJ whole genome shotgun (WGS) entry which is preliminary data.</text>
</comment>
<evidence type="ECO:0000313" key="10">
    <source>
        <dbReference type="EMBL" id="MDF1612438.1"/>
    </source>
</evidence>
<feature type="transmembrane region" description="Helical" evidence="7">
    <location>
        <begin position="286"/>
        <end position="313"/>
    </location>
</feature>
<evidence type="ECO:0000256" key="6">
    <source>
        <dbReference type="ARBA" id="ARBA00038076"/>
    </source>
</evidence>
<evidence type="ECO:0000256" key="3">
    <source>
        <dbReference type="ARBA" id="ARBA00022692"/>
    </source>
</evidence>
<dbReference type="RefSeq" id="WP_321536209.1">
    <property type="nucleotide sequence ID" value="NZ_JARGDL010000013.1"/>
</dbReference>
<gene>
    <name evidence="10" type="ORF">P0M35_09765</name>
</gene>
<protein>
    <submittedName>
        <fullName evidence="10">ABC transporter permease</fullName>
    </submittedName>
</protein>
<organism evidence="10 11">
    <name type="scientific">Stygiobacter electus</name>
    <dbReference type="NCBI Taxonomy" id="3032292"/>
    <lineage>
        <taxon>Bacteria</taxon>
        <taxon>Pseudomonadati</taxon>
        <taxon>Ignavibacteriota</taxon>
        <taxon>Ignavibacteria</taxon>
        <taxon>Ignavibacteriales</taxon>
        <taxon>Melioribacteraceae</taxon>
        <taxon>Stygiobacter</taxon>
    </lineage>
</organism>
<keyword evidence="4 7" id="KW-1133">Transmembrane helix</keyword>
<evidence type="ECO:0000256" key="1">
    <source>
        <dbReference type="ARBA" id="ARBA00004651"/>
    </source>
</evidence>
<dbReference type="InterPro" id="IPR050250">
    <property type="entry name" value="Macrolide_Exporter_MacB"/>
</dbReference>
<evidence type="ECO:0000259" key="9">
    <source>
        <dbReference type="Pfam" id="PF12704"/>
    </source>
</evidence>
<evidence type="ECO:0000259" key="8">
    <source>
        <dbReference type="Pfam" id="PF02687"/>
    </source>
</evidence>
<feature type="transmembrane region" description="Helical" evidence="7">
    <location>
        <begin position="334"/>
        <end position="360"/>
    </location>
</feature>
<keyword evidence="11" id="KW-1185">Reference proteome</keyword>
<evidence type="ECO:0000256" key="7">
    <source>
        <dbReference type="SAM" id="Phobius"/>
    </source>
</evidence>
<comment type="subcellular location">
    <subcellularLocation>
        <location evidence="1">Cell membrane</location>
        <topology evidence="1">Multi-pass membrane protein</topology>
    </subcellularLocation>
</comment>
<dbReference type="EMBL" id="JARGDL010000013">
    <property type="protein sequence ID" value="MDF1612438.1"/>
    <property type="molecule type" value="Genomic_DNA"/>
</dbReference>
<dbReference type="Proteomes" id="UP001221302">
    <property type="component" value="Unassembled WGS sequence"/>
</dbReference>
<name>A0AAE3TEM7_9BACT</name>
<evidence type="ECO:0000256" key="4">
    <source>
        <dbReference type="ARBA" id="ARBA00022989"/>
    </source>
</evidence>
<evidence type="ECO:0000256" key="2">
    <source>
        <dbReference type="ARBA" id="ARBA00022475"/>
    </source>
</evidence>